<dbReference type="InterPro" id="IPR007867">
    <property type="entry name" value="GMC_OxRtase_C"/>
</dbReference>
<dbReference type="Proteomes" id="UP000298493">
    <property type="component" value="Unassembled WGS sequence"/>
</dbReference>
<evidence type="ECO:0000256" key="3">
    <source>
        <dbReference type="PIRSR" id="PIRSR000137-2"/>
    </source>
</evidence>
<feature type="binding site" evidence="3">
    <location>
        <begin position="501"/>
        <end position="502"/>
    </location>
    <ligand>
        <name>FAD</name>
        <dbReference type="ChEBI" id="CHEBI:57692"/>
    </ligand>
</feature>
<evidence type="ECO:0000256" key="2">
    <source>
        <dbReference type="PIRSR" id="PIRSR000137-1"/>
    </source>
</evidence>
<feature type="domain" description="Glucose-methanol-choline oxidoreductase N-terminal" evidence="6">
    <location>
        <begin position="268"/>
        <end position="282"/>
    </location>
</feature>
<dbReference type="Gene3D" id="3.30.560.10">
    <property type="entry name" value="Glucose Oxidase, domain 3"/>
    <property type="match status" value="1"/>
</dbReference>
<organism evidence="7 8">
    <name type="scientific">Venturia nashicola</name>
    <dbReference type="NCBI Taxonomy" id="86259"/>
    <lineage>
        <taxon>Eukaryota</taxon>
        <taxon>Fungi</taxon>
        <taxon>Dikarya</taxon>
        <taxon>Ascomycota</taxon>
        <taxon>Pezizomycotina</taxon>
        <taxon>Dothideomycetes</taxon>
        <taxon>Pleosporomycetidae</taxon>
        <taxon>Venturiales</taxon>
        <taxon>Venturiaceae</taxon>
        <taxon>Venturia</taxon>
    </lineage>
</organism>
<comment type="similarity">
    <text evidence="1 4">Belongs to the GMC oxidoreductase family.</text>
</comment>
<comment type="cofactor">
    <cofactor evidence="3">
        <name>FAD</name>
        <dbReference type="ChEBI" id="CHEBI:57692"/>
    </cofactor>
</comment>
<feature type="active site" description="Proton acceptor" evidence="2">
    <location>
        <position position="546"/>
    </location>
</feature>
<dbReference type="InterPro" id="IPR036188">
    <property type="entry name" value="FAD/NAD-bd_sf"/>
</dbReference>
<feature type="active site" description="Proton donor" evidence="2">
    <location>
        <position position="502"/>
    </location>
</feature>
<evidence type="ECO:0000313" key="7">
    <source>
        <dbReference type="EMBL" id="TID21344.1"/>
    </source>
</evidence>
<dbReference type="Gene3D" id="3.50.50.60">
    <property type="entry name" value="FAD/NAD(P)-binding domain"/>
    <property type="match status" value="1"/>
</dbReference>
<accession>A0A4Z1P480</accession>
<dbReference type="PIRSF" id="PIRSF000137">
    <property type="entry name" value="Alcohol_oxidase"/>
    <property type="match status" value="1"/>
</dbReference>
<dbReference type="Pfam" id="PF05199">
    <property type="entry name" value="GMC_oxred_C"/>
    <property type="match status" value="1"/>
</dbReference>
<dbReference type="PROSITE" id="PS00624">
    <property type="entry name" value="GMC_OXRED_2"/>
    <property type="match status" value="1"/>
</dbReference>
<evidence type="ECO:0000259" key="5">
    <source>
        <dbReference type="PROSITE" id="PS00623"/>
    </source>
</evidence>
<comment type="caution">
    <text evidence="7">The sequence shown here is derived from an EMBL/GenBank/DDBJ whole genome shotgun (WGS) entry which is preliminary data.</text>
</comment>
<protein>
    <submittedName>
        <fullName evidence="7">Serine/threonine-protein phosphatase</fullName>
    </submittedName>
</protein>
<dbReference type="InterPro" id="IPR000172">
    <property type="entry name" value="GMC_OxRdtase_N"/>
</dbReference>
<dbReference type="SUPFAM" id="SSF51905">
    <property type="entry name" value="FAD/NAD(P)-binding domain"/>
    <property type="match status" value="1"/>
</dbReference>
<dbReference type="InterPro" id="IPR012132">
    <property type="entry name" value="GMC_OxRdtase"/>
</dbReference>
<dbReference type="STRING" id="86259.A0A4Z1P480"/>
<evidence type="ECO:0000313" key="8">
    <source>
        <dbReference type="Proteomes" id="UP000298493"/>
    </source>
</evidence>
<reference evidence="7 8" key="1">
    <citation type="submission" date="2019-04" db="EMBL/GenBank/DDBJ databases">
        <title>High contiguity whole genome sequence and gene annotation resource for two Venturia nashicola isolates.</title>
        <authorList>
            <person name="Prokchorchik M."/>
            <person name="Won K."/>
            <person name="Lee Y."/>
            <person name="Choi E.D."/>
            <person name="Segonzac C."/>
            <person name="Sohn K.H."/>
        </authorList>
    </citation>
    <scope>NUCLEOTIDE SEQUENCE [LARGE SCALE GENOMIC DNA]</scope>
    <source>
        <strain evidence="7 8">PRI2</strain>
    </source>
</reference>
<dbReference type="PROSITE" id="PS00623">
    <property type="entry name" value="GMC_OXRED_1"/>
    <property type="match status" value="1"/>
</dbReference>
<feature type="domain" description="Glucose-methanol-choline oxidoreductase N-terminal" evidence="5">
    <location>
        <begin position="90"/>
        <end position="113"/>
    </location>
</feature>
<sequence length="572" mass="62668">MPHAEEARTKFDFIVVGSGPAGSVIASKLARSQKAPHVLLLEAGGSSMDGNALILADRYNNFMTFPDYNWGYKSAPQKHLNGRQIDYSRGRGLGGSSRINFACYTVGPKHDYDHWAELVGDEFFNWENSRRRYNAIESYEMDIDPKYKKYADPSQAEHGKSGPLSVSYPKLWERGLSEAMDAFKENGQTINTDINSGDPIGFGICPSTASKGLRTTSAMAFLKNPPQNLTIVTDSPTTKILMDKDLVTGVIAGGKKYLASKEVIICAGALDTPKLLKLSGIGPKAELEKHGIECTHDLAGVGENLQDHWFIPLNVQLKPGGDDRPSVLNDPKALEAAKVQFQKDGTGPMSVLFSAINMGWWRPSQTLQQTEEFKNLAPEVKKHINHPTVPTFEITSHSPPLTPLANPEHSYLTFLILGMTPQSRGTVTLSSPDPKDPPICDPNLFSHPFDLKNLFEATKTANAILTSPSLAAQTMRTFTAPKSMSEEDILTYARETAATTWHMSCTAKMGNADDEMAVVDTAFRVRGVEGLRVADMSVTPFLPNCHTMAVAYQIGEMAFERLAGEYGLHVRG</sequence>
<evidence type="ECO:0000259" key="6">
    <source>
        <dbReference type="PROSITE" id="PS00624"/>
    </source>
</evidence>
<name>A0A4Z1P480_9PEZI</name>
<dbReference type="Pfam" id="PF00732">
    <property type="entry name" value="GMC_oxred_N"/>
    <property type="match status" value="1"/>
</dbReference>
<dbReference type="PANTHER" id="PTHR11552:SF134">
    <property type="entry name" value="GLUCOSE-METHANOL-CHOLINE OXIDOREDUCTASE N-TERMINAL DOMAIN-CONTAINING PROTEIN"/>
    <property type="match status" value="1"/>
</dbReference>
<proteinExistence type="inferred from homology"/>
<gene>
    <name evidence="7" type="ORF">E6O75_ATG04739</name>
</gene>
<dbReference type="SUPFAM" id="SSF54373">
    <property type="entry name" value="FAD-linked reductases, C-terminal domain"/>
    <property type="match status" value="1"/>
</dbReference>
<dbReference type="GO" id="GO:0050660">
    <property type="term" value="F:flavin adenine dinucleotide binding"/>
    <property type="evidence" value="ECO:0007669"/>
    <property type="project" value="InterPro"/>
</dbReference>
<dbReference type="GO" id="GO:0016614">
    <property type="term" value="F:oxidoreductase activity, acting on CH-OH group of donors"/>
    <property type="evidence" value="ECO:0007669"/>
    <property type="project" value="InterPro"/>
</dbReference>
<dbReference type="EMBL" id="SNSC02000009">
    <property type="protein sequence ID" value="TID21344.1"/>
    <property type="molecule type" value="Genomic_DNA"/>
</dbReference>
<keyword evidence="4" id="KW-0285">Flavoprotein</keyword>
<evidence type="ECO:0000256" key="1">
    <source>
        <dbReference type="ARBA" id="ARBA00010790"/>
    </source>
</evidence>
<dbReference type="AlphaFoldDB" id="A0A4Z1P480"/>
<evidence type="ECO:0000256" key="4">
    <source>
        <dbReference type="RuleBase" id="RU003968"/>
    </source>
</evidence>
<keyword evidence="8" id="KW-1185">Reference proteome</keyword>
<keyword evidence="3 4" id="KW-0274">FAD</keyword>
<dbReference type="PANTHER" id="PTHR11552">
    <property type="entry name" value="GLUCOSE-METHANOL-CHOLINE GMC OXIDOREDUCTASE"/>
    <property type="match status" value="1"/>
</dbReference>